<evidence type="ECO:0000313" key="2">
    <source>
        <dbReference type="EMBL" id="UOQ71460.1"/>
    </source>
</evidence>
<accession>A0A8T9Q6R4</accession>
<dbReference type="Pfam" id="PF01381">
    <property type="entry name" value="HTH_3"/>
    <property type="match status" value="1"/>
</dbReference>
<evidence type="ECO:0000313" key="3">
    <source>
        <dbReference type="Proteomes" id="UP000831796"/>
    </source>
</evidence>
<evidence type="ECO:0000259" key="1">
    <source>
        <dbReference type="Pfam" id="PF01381"/>
    </source>
</evidence>
<dbReference type="KEGG" id="hcu:MUN79_23025"/>
<dbReference type="EMBL" id="CP095046">
    <property type="protein sequence ID" value="UOQ71460.1"/>
    <property type="molecule type" value="Genomic_DNA"/>
</dbReference>
<protein>
    <submittedName>
        <fullName evidence="2">Helix-turn-helix transcriptional regulator</fullName>
    </submittedName>
</protein>
<feature type="domain" description="HTH cro/C1-type" evidence="1">
    <location>
        <begin position="12"/>
        <end position="49"/>
    </location>
</feature>
<sequence length="88" mass="9969">MARHPAASDSVLRRVRTWFELSLADLSLYLGVSQSLLQAIEAGQRGLTLPVRVALLPLRLQLPRPRCRLLRPPTPRCPRLRPRPTQPT</sequence>
<proteinExistence type="predicted"/>
<dbReference type="InterPro" id="IPR001387">
    <property type="entry name" value="Cro/C1-type_HTH"/>
</dbReference>
<organism evidence="2 3">
    <name type="scientific">Hymenobacter cellulosilyticus</name>
    <dbReference type="NCBI Taxonomy" id="2932248"/>
    <lineage>
        <taxon>Bacteria</taxon>
        <taxon>Pseudomonadati</taxon>
        <taxon>Bacteroidota</taxon>
        <taxon>Cytophagia</taxon>
        <taxon>Cytophagales</taxon>
        <taxon>Hymenobacteraceae</taxon>
        <taxon>Hymenobacter</taxon>
    </lineage>
</organism>
<dbReference type="Proteomes" id="UP000831796">
    <property type="component" value="Chromosome"/>
</dbReference>
<dbReference type="GO" id="GO:0003677">
    <property type="term" value="F:DNA binding"/>
    <property type="evidence" value="ECO:0007669"/>
    <property type="project" value="InterPro"/>
</dbReference>
<dbReference type="CDD" id="cd00093">
    <property type="entry name" value="HTH_XRE"/>
    <property type="match status" value="1"/>
</dbReference>
<name>A0A8T9Q6R4_9BACT</name>
<reference evidence="2" key="1">
    <citation type="submission" date="2022-04" db="EMBL/GenBank/DDBJ databases">
        <title>Hymenobacter sp. isolated from the air.</title>
        <authorList>
            <person name="Won M."/>
            <person name="Lee C.-M."/>
            <person name="Woen H.-Y."/>
            <person name="Kwon S.-W."/>
        </authorList>
    </citation>
    <scope>NUCLEOTIDE SEQUENCE</scope>
    <source>
        <strain evidence="2">5116S-3</strain>
    </source>
</reference>
<gene>
    <name evidence="2" type="ORF">MUN79_23025</name>
</gene>
<dbReference type="SUPFAM" id="SSF47413">
    <property type="entry name" value="lambda repressor-like DNA-binding domains"/>
    <property type="match status" value="1"/>
</dbReference>
<dbReference type="InterPro" id="IPR010982">
    <property type="entry name" value="Lambda_DNA-bd_dom_sf"/>
</dbReference>
<keyword evidence="3" id="KW-1185">Reference proteome</keyword>
<dbReference type="RefSeq" id="WP_244674867.1">
    <property type="nucleotide sequence ID" value="NZ_CP095046.1"/>
</dbReference>
<dbReference type="AlphaFoldDB" id="A0A8T9Q6R4"/>